<dbReference type="EMBL" id="QXIU01000115">
    <property type="protein sequence ID" value="RIE11334.1"/>
    <property type="molecule type" value="Genomic_DNA"/>
</dbReference>
<dbReference type="PANTHER" id="PTHR33545:SF5">
    <property type="entry name" value="UPF0750 MEMBRANE PROTEIN YITT"/>
    <property type="match status" value="1"/>
</dbReference>
<keyword evidence="4 6" id="KW-1133">Transmembrane helix</keyword>
<dbReference type="CDD" id="cd16380">
    <property type="entry name" value="YitT_C"/>
    <property type="match status" value="1"/>
</dbReference>
<evidence type="ECO:0000313" key="10">
    <source>
        <dbReference type="Proteomes" id="UP000266260"/>
    </source>
</evidence>
<accession>A0A398DJL7</accession>
<dbReference type="AlphaFoldDB" id="A0A398DEB6"/>
<evidence type="ECO:0000256" key="3">
    <source>
        <dbReference type="ARBA" id="ARBA00022692"/>
    </source>
</evidence>
<name>A0A398DEB6_9BACT</name>
<evidence type="ECO:0000313" key="8">
    <source>
        <dbReference type="EMBL" id="RIE09434.1"/>
    </source>
</evidence>
<sequence length="325" mass="35268">MSCSRTSWPKTTGRDWKKETLMQFSTATCRTSSLQVCDMTRKIVVRAIRDVVGITIGCFVYALSFALFVIPVDLAPGGVSGLAIILNHFFKIVPIGATIIILNTPLFLLSLKRLGKAFLWRSVYATIISSVLIDVIVPFTHGFHVDMLLSAVYAGVVMGIGIGIIFRFFGSTGGTDLLAQMLSERIGLSFGTTLLIIDTVIIAFSGIAFRSVTIPLYSIVSLYISAKAIDLVQEGISFSKAAWVVSNQPEAIAGKVMAELDRGVTKFTATGGFTDERKEVVFCVVPQSQISHLKQIVHEVDPDAFVAIMDVTETLGLGFKELGTR</sequence>
<accession>A0A398DEB6</accession>
<evidence type="ECO:0000256" key="5">
    <source>
        <dbReference type="ARBA" id="ARBA00023136"/>
    </source>
</evidence>
<dbReference type="InterPro" id="IPR003740">
    <property type="entry name" value="YitT"/>
</dbReference>
<organism evidence="8 10">
    <name type="scientific">Candidatus Cryosericum odellii</name>
    <dbReference type="NCBI Taxonomy" id="2290917"/>
    <lineage>
        <taxon>Bacteria</taxon>
        <taxon>Pseudomonadati</taxon>
        <taxon>Caldisericota/Cryosericota group</taxon>
        <taxon>Candidatus Cryosericota</taxon>
        <taxon>Candidatus Cryosericia</taxon>
        <taxon>Candidatus Cryosericales</taxon>
        <taxon>Candidatus Cryosericaceae</taxon>
        <taxon>Candidatus Cryosericum</taxon>
    </lineage>
</organism>
<evidence type="ECO:0000256" key="1">
    <source>
        <dbReference type="ARBA" id="ARBA00004651"/>
    </source>
</evidence>
<comment type="subcellular location">
    <subcellularLocation>
        <location evidence="1">Cell membrane</location>
        <topology evidence="1">Multi-pass membrane protein</topology>
    </subcellularLocation>
</comment>
<feature type="transmembrane region" description="Helical" evidence="6">
    <location>
        <begin position="92"/>
        <end position="111"/>
    </location>
</feature>
<feature type="transmembrane region" description="Helical" evidence="6">
    <location>
        <begin position="51"/>
        <end position="72"/>
    </location>
</feature>
<dbReference type="Pfam" id="PF02588">
    <property type="entry name" value="YitT_membrane"/>
    <property type="match status" value="1"/>
</dbReference>
<keyword evidence="3 6" id="KW-0812">Transmembrane</keyword>
<dbReference type="InterPro" id="IPR051461">
    <property type="entry name" value="UPF0750_membrane"/>
</dbReference>
<dbReference type="InterPro" id="IPR019264">
    <property type="entry name" value="DUF2179"/>
</dbReference>
<dbReference type="Gene3D" id="3.30.70.120">
    <property type="match status" value="1"/>
</dbReference>
<feature type="transmembrane region" description="Helical" evidence="6">
    <location>
        <begin position="147"/>
        <end position="169"/>
    </location>
</feature>
<dbReference type="Proteomes" id="UP000266260">
    <property type="component" value="Unassembled WGS sequence"/>
</dbReference>
<dbReference type="EMBL" id="QXIT01000048">
    <property type="protein sequence ID" value="RIE09434.1"/>
    <property type="molecule type" value="Genomic_DNA"/>
</dbReference>
<reference evidence="10 11" key="1">
    <citation type="submission" date="2018-09" db="EMBL/GenBank/DDBJ databases">
        <title>Discovery and Ecogenomic Context for Candidatus Cryosericales, a Global Caldiserica Order Active in Thawing Permafrost.</title>
        <authorList>
            <person name="Martinez M.A."/>
            <person name="Woodcroft B.J."/>
            <person name="Ignacio Espinoza J.C."/>
            <person name="Zayed A."/>
            <person name="Singleton C.M."/>
            <person name="Boyd J."/>
            <person name="Li Y.-F."/>
            <person name="Purvine S."/>
            <person name="Maughan H."/>
            <person name="Hodgkins S.B."/>
            <person name="Anderson D."/>
            <person name="Sederholm M."/>
            <person name="Temperton B."/>
            <person name="Saleska S.R."/>
            <person name="Tyson G.W."/>
            <person name="Rich V.I."/>
        </authorList>
    </citation>
    <scope>NUCLEOTIDE SEQUENCE [LARGE SCALE GENOMIC DNA]</scope>
    <source>
        <strain evidence="9 11">SMC5</strain>
        <strain evidence="8 10">SMC6</strain>
    </source>
</reference>
<dbReference type="InterPro" id="IPR015867">
    <property type="entry name" value="N-reg_PII/ATP_PRibTrfase_C"/>
</dbReference>
<gene>
    <name evidence="9" type="ORF">SMC5_04825</name>
    <name evidence="8" type="ORF">SMC6_02765</name>
</gene>
<evidence type="ECO:0000256" key="4">
    <source>
        <dbReference type="ARBA" id="ARBA00022989"/>
    </source>
</evidence>
<feature type="transmembrane region" description="Helical" evidence="6">
    <location>
        <begin position="123"/>
        <end position="141"/>
    </location>
</feature>
<evidence type="ECO:0000256" key="6">
    <source>
        <dbReference type="SAM" id="Phobius"/>
    </source>
</evidence>
<evidence type="ECO:0000259" key="7">
    <source>
        <dbReference type="Pfam" id="PF10035"/>
    </source>
</evidence>
<dbReference type="Pfam" id="PF10035">
    <property type="entry name" value="DUF2179"/>
    <property type="match status" value="1"/>
</dbReference>
<dbReference type="OrthoDB" id="3180973at2"/>
<feature type="transmembrane region" description="Helical" evidence="6">
    <location>
        <begin position="190"/>
        <end position="209"/>
    </location>
</feature>
<evidence type="ECO:0000256" key="2">
    <source>
        <dbReference type="ARBA" id="ARBA00022475"/>
    </source>
</evidence>
<keyword evidence="10" id="KW-1185">Reference proteome</keyword>
<dbReference type="GO" id="GO:0005886">
    <property type="term" value="C:plasma membrane"/>
    <property type="evidence" value="ECO:0007669"/>
    <property type="project" value="UniProtKB-SubCell"/>
</dbReference>
<proteinExistence type="predicted"/>
<keyword evidence="2" id="KW-1003">Cell membrane</keyword>
<comment type="caution">
    <text evidence="8">The sequence shown here is derived from an EMBL/GenBank/DDBJ whole genome shotgun (WGS) entry which is preliminary data.</text>
</comment>
<dbReference type="PANTHER" id="PTHR33545">
    <property type="entry name" value="UPF0750 MEMBRANE PROTEIN YITT-RELATED"/>
    <property type="match status" value="1"/>
</dbReference>
<protein>
    <submittedName>
        <fullName evidence="8">YitT family protein</fullName>
    </submittedName>
</protein>
<keyword evidence="5 6" id="KW-0472">Membrane</keyword>
<evidence type="ECO:0000313" key="11">
    <source>
        <dbReference type="Proteomes" id="UP000266489"/>
    </source>
</evidence>
<evidence type="ECO:0000313" key="9">
    <source>
        <dbReference type="EMBL" id="RIE11334.1"/>
    </source>
</evidence>
<dbReference type="PIRSF" id="PIRSF006483">
    <property type="entry name" value="Membrane_protein_YitT"/>
    <property type="match status" value="1"/>
</dbReference>
<feature type="domain" description="DUF2179" evidence="7">
    <location>
        <begin position="262"/>
        <end position="316"/>
    </location>
</feature>
<dbReference type="Proteomes" id="UP000266489">
    <property type="component" value="Unassembled WGS sequence"/>
</dbReference>